<dbReference type="EMBL" id="BLAE01000007">
    <property type="protein sequence ID" value="GES07720.1"/>
    <property type="molecule type" value="Genomic_DNA"/>
</dbReference>
<keyword evidence="1" id="KW-0472">Membrane</keyword>
<keyword evidence="1" id="KW-1133">Transmembrane helix</keyword>
<dbReference type="AlphaFoldDB" id="A0A5M3WHE3"/>
<evidence type="ECO:0000313" key="2">
    <source>
        <dbReference type="EMBL" id="GES07720.1"/>
    </source>
</evidence>
<accession>A0A5M3WHE3</accession>
<organism evidence="2 3">
    <name type="scientific">Acrocarpospora macrocephala</name>
    <dbReference type="NCBI Taxonomy" id="150177"/>
    <lineage>
        <taxon>Bacteria</taxon>
        <taxon>Bacillati</taxon>
        <taxon>Actinomycetota</taxon>
        <taxon>Actinomycetes</taxon>
        <taxon>Streptosporangiales</taxon>
        <taxon>Streptosporangiaceae</taxon>
        <taxon>Acrocarpospora</taxon>
    </lineage>
</organism>
<reference evidence="2 3" key="1">
    <citation type="submission" date="2019-10" db="EMBL/GenBank/DDBJ databases">
        <title>Whole genome shotgun sequence of Acrocarpospora macrocephala NBRC 16266.</title>
        <authorList>
            <person name="Ichikawa N."/>
            <person name="Kimura A."/>
            <person name="Kitahashi Y."/>
            <person name="Komaki H."/>
            <person name="Oguchi A."/>
        </authorList>
    </citation>
    <scope>NUCLEOTIDE SEQUENCE [LARGE SCALE GENOMIC DNA]</scope>
    <source>
        <strain evidence="2 3">NBRC 16266</strain>
    </source>
</reference>
<protein>
    <submittedName>
        <fullName evidence="2">Uncharacterized protein</fullName>
    </submittedName>
</protein>
<gene>
    <name evidence="2" type="ORF">Amac_013150</name>
</gene>
<name>A0A5M3WHE3_9ACTN</name>
<dbReference type="RefSeq" id="WP_155353402.1">
    <property type="nucleotide sequence ID" value="NZ_BAAAHL010000041.1"/>
</dbReference>
<comment type="caution">
    <text evidence="2">The sequence shown here is derived from an EMBL/GenBank/DDBJ whole genome shotgun (WGS) entry which is preliminary data.</text>
</comment>
<keyword evidence="1" id="KW-0812">Transmembrane</keyword>
<sequence length="185" mass="20757">MTARTGWLMRRVRLYRPDRNPLRRPSDRWEALVVALAIGLVLLSIWPVTVVSAAVYQRGLRAELSGSGVRESVTVTLARTPTGALQWQRDDGAQVTGLVAPRVQVVGMTYQVWVDAGNRVTARPRDHADTIMSTSVAAFGLELGVLLFVWLGYTLARFLLDRGRYAQWSAAWVVAGERWRRPRQT</sequence>
<dbReference type="PANTHER" id="PTHR42305:SF1">
    <property type="entry name" value="MEMBRANE PROTEIN RV1733C-RELATED"/>
    <property type="match status" value="1"/>
</dbReference>
<dbReference type="Proteomes" id="UP000331127">
    <property type="component" value="Unassembled WGS sequence"/>
</dbReference>
<proteinExistence type="predicted"/>
<dbReference type="InterPro" id="IPR039708">
    <property type="entry name" value="MT1774/Rv1733c-like"/>
</dbReference>
<evidence type="ECO:0000256" key="1">
    <source>
        <dbReference type="SAM" id="Phobius"/>
    </source>
</evidence>
<dbReference type="PANTHER" id="PTHR42305">
    <property type="entry name" value="MEMBRANE PROTEIN RV1733C-RELATED"/>
    <property type="match status" value="1"/>
</dbReference>
<feature type="transmembrane region" description="Helical" evidence="1">
    <location>
        <begin position="136"/>
        <end position="160"/>
    </location>
</feature>
<keyword evidence="3" id="KW-1185">Reference proteome</keyword>
<dbReference type="OrthoDB" id="3542690at2"/>
<evidence type="ECO:0000313" key="3">
    <source>
        <dbReference type="Proteomes" id="UP000331127"/>
    </source>
</evidence>